<gene>
    <name evidence="8" type="ORF">BON22_4243</name>
</gene>
<evidence type="ECO:0000256" key="5">
    <source>
        <dbReference type="PROSITE-ProRule" id="PRU00042"/>
    </source>
</evidence>
<feature type="region of interest" description="Disordered" evidence="6">
    <location>
        <begin position="22"/>
        <end position="95"/>
    </location>
</feature>
<dbReference type="InterPro" id="IPR036236">
    <property type="entry name" value="Znf_C2H2_sf"/>
</dbReference>
<feature type="compositionally biased region" description="Low complexity" evidence="6">
    <location>
        <begin position="119"/>
        <end position="143"/>
    </location>
</feature>
<evidence type="ECO:0000313" key="8">
    <source>
        <dbReference type="EMBL" id="ONH65881.1"/>
    </source>
</evidence>
<dbReference type="STRING" id="36022.A0A1V2L4C3"/>
<dbReference type="Gene3D" id="3.30.160.60">
    <property type="entry name" value="Classic Zinc Finger"/>
    <property type="match status" value="1"/>
</dbReference>
<dbReference type="Proteomes" id="UP000189513">
    <property type="component" value="Unassembled WGS sequence"/>
</dbReference>
<dbReference type="InterPro" id="IPR013087">
    <property type="entry name" value="Znf_C2H2_type"/>
</dbReference>
<dbReference type="PANTHER" id="PTHR24408:SF58">
    <property type="entry name" value="TRANSCRIPTION FACTOR (TFIIIA), PUTATIVE (AFU_ORTHOLOGUE AFUA_1G05150)-RELATED"/>
    <property type="match status" value="1"/>
</dbReference>
<feature type="compositionally biased region" description="Polar residues" evidence="6">
    <location>
        <begin position="226"/>
        <end position="242"/>
    </location>
</feature>
<dbReference type="SMART" id="SM00355">
    <property type="entry name" value="ZnF_C2H2"/>
    <property type="match status" value="2"/>
</dbReference>
<dbReference type="EMBL" id="MPUK01000009">
    <property type="protein sequence ID" value="ONH65881.1"/>
    <property type="molecule type" value="Genomic_DNA"/>
</dbReference>
<keyword evidence="1" id="KW-0479">Metal-binding</keyword>
<feature type="region of interest" description="Disordered" evidence="6">
    <location>
        <begin position="171"/>
        <end position="242"/>
    </location>
</feature>
<dbReference type="VEuPathDB" id="FungiDB:BON22_4243"/>
<feature type="compositionally biased region" description="Low complexity" evidence="6">
    <location>
        <begin position="184"/>
        <end position="222"/>
    </location>
</feature>
<dbReference type="PROSITE" id="PS50157">
    <property type="entry name" value="ZINC_FINGER_C2H2_2"/>
    <property type="match status" value="1"/>
</dbReference>
<feature type="region of interest" description="Disordered" evidence="6">
    <location>
        <begin position="107"/>
        <end position="146"/>
    </location>
</feature>
<keyword evidence="4" id="KW-0862">Zinc</keyword>
<accession>A0A1V2L4C3</accession>
<organism evidence="8 9">
    <name type="scientific">Cyberlindnera fabianii</name>
    <name type="common">Yeast</name>
    <name type="synonym">Hansenula fabianii</name>
    <dbReference type="NCBI Taxonomy" id="36022"/>
    <lineage>
        <taxon>Eukaryota</taxon>
        <taxon>Fungi</taxon>
        <taxon>Dikarya</taxon>
        <taxon>Ascomycota</taxon>
        <taxon>Saccharomycotina</taxon>
        <taxon>Saccharomycetes</taxon>
        <taxon>Phaffomycetales</taxon>
        <taxon>Phaffomycetaceae</taxon>
        <taxon>Cyberlindnera</taxon>
    </lineage>
</organism>
<evidence type="ECO:0000259" key="7">
    <source>
        <dbReference type="PROSITE" id="PS50157"/>
    </source>
</evidence>
<feature type="compositionally biased region" description="Polar residues" evidence="6">
    <location>
        <begin position="22"/>
        <end position="41"/>
    </location>
</feature>
<dbReference type="GO" id="GO:0043565">
    <property type="term" value="F:sequence-specific DNA binding"/>
    <property type="evidence" value="ECO:0007669"/>
    <property type="project" value="TreeGrafter"/>
</dbReference>
<evidence type="ECO:0000256" key="3">
    <source>
        <dbReference type="ARBA" id="ARBA00022771"/>
    </source>
</evidence>
<comment type="caution">
    <text evidence="8">The sequence shown here is derived from an EMBL/GenBank/DDBJ whole genome shotgun (WGS) entry which is preliminary data.</text>
</comment>
<name>A0A1V2L4C3_CYBFA</name>
<proteinExistence type="predicted"/>
<evidence type="ECO:0000256" key="4">
    <source>
        <dbReference type="ARBA" id="ARBA00022833"/>
    </source>
</evidence>
<reference evidence="9" key="1">
    <citation type="journal article" date="2017" name="Genome Announc.">
        <title>Genome sequences of Cyberlindnera fabianii 65, Pichia kudriavzevii 129, and Saccharomyces cerevisiae 131 isolated from fermented masau fruits in Zimbabwe.</title>
        <authorList>
            <person name="van Rijswijck I.M.H."/>
            <person name="Derks M.F.L."/>
            <person name="Abee T."/>
            <person name="de Ridder D."/>
            <person name="Smid E.J."/>
        </authorList>
    </citation>
    <scope>NUCLEOTIDE SEQUENCE [LARGE SCALE GENOMIC DNA]</scope>
    <source>
        <strain evidence="9">65</strain>
    </source>
</reference>
<dbReference type="PROSITE" id="PS00028">
    <property type="entry name" value="ZINC_FINGER_C2H2_1"/>
    <property type="match status" value="1"/>
</dbReference>
<keyword evidence="3 5" id="KW-0863">Zinc-finger</keyword>
<keyword evidence="9" id="KW-1185">Reference proteome</keyword>
<dbReference type="SUPFAM" id="SSF57667">
    <property type="entry name" value="beta-beta-alpha zinc fingers"/>
    <property type="match status" value="1"/>
</dbReference>
<dbReference type="GO" id="GO:0000981">
    <property type="term" value="F:DNA-binding transcription factor activity, RNA polymerase II-specific"/>
    <property type="evidence" value="ECO:0007669"/>
    <property type="project" value="TreeGrafter"/>
</dbReference>
<keyword evidence="2" id="KW-0677">Repeat</keyword>
<evidence type="ECO:0000313" key="9">
    <source>
        <dbReference type="Proteomes" id="UP000189513"/>
    </source>
</evidence>
<dbReference type="AlphaFoldDB" id="A0A1V2L4C3"/>
<dbReference type="OMA" id="WIEEHIH"/>
<sequence length="459" mass="52429">MQSLLEDPEFYNLLLNNRESLLDSSTETPTPIPSKLTSTDASSITSVSPSHSISSIKKHTHSSSTNHIKQQDEDDQDNTEEDEDEDEDNQQGLDEDMQNQMTYPGQRMMYATAPPPPQQQQQQHLQHHQIPQQQQQQQQLSHPHMAHQQNNEMLLAAQNGLYYQEHHTEPPQQRGIYGFHSMSHQPHLQHQQQQQQTPIQGQLQGQPQGQLQGQLQHQQMGPPRLPQQQTNRSSGDTSSYQQSVFSDNMSMSTETLDGMSSYQQQGNATPVDDFFMKEVPNQIRTEMGQLNADSSDSAQKRFHRFYTTTAAQGYHHATSPTVIPSLPSCTPNPDFKIQKGSASNYHKCPFCQRSFKNKSYLARHLKKHDTIKDFKCPFFNPKHTKCHHLNGEFSRKDTFKAHLKSIHFIYPIGVAKSDRNDSPGRCAGCFKEFNNNTDWLTNHIETEECTGFAKFKGDE</sequence>
<feature type="compositionally biased region" description="Low complexity" evidence="6">
    <location>
        <begin position="42"/>
        <end position="55"/>
    </location>
</feature>
<feature type="compositionally biased region" description="Acidic residues" evidence="6">
    <location>
        <begin position="72"/>
        <end position="95"/>
    </location>
</feature>
<evidence type="ECO:0000256" key="2">
    <source>
        <dbReference type="ARBA" id="ARBA00022737"/>
    </source>
</evidence>
<evidence type="ECO:0000256" key="6">
    <source>
        <dbReference type="SAM" id="MobiDB-lite"/>
    </source>
</evidence>
<dbReference type="GO" id="GO:0005634">
    <property type="term" value="C:nucleus"/>
    <property type="evidence" value="ECO:0007669"/>
    <property type="project" value="TreeGrafter"/>
</dbReference>
<dbReference type="PANTHER" id="PTHR24408">
    <property type="entry name" value="ZINC FINGER PROTEIN"/>
    <property type="match status" value="1"/>
</dbReference>
<feature type="domain" description="C2H2-type" evidence="7">
    <location>
        <begin position="346"/>
        <end position="373"/>
    </location>
</feature>
<evidence type="ECO:0000256" key="1">
    <source>
        <dbReference type="ARBA" id="ARBA00022723"/>
    </source>
</evidence>
<dbReference type="GO" id="GO:0008270">
    <property type="term" value="F:zinc ion binding"/>
    <property type="evidence" value="ECO:0007669"/>
    <property type="project" value="UniProtKB-KW"/>
</dbReference>
<protein>
    <submittedName>
        <fullName evidence="8">Transcriptional regulator STP3</fullName>
    </submittedName>
</protein>